<gene>
    <name evidence="1" type="ORF">V5N11_007604</name>
</gene>
<protein>
    <submittedName>
        <fullName evidence="1">F-box/kelch-repeat protein</fullName>
    </submittedName>
</protein>
<organism evidence="1 2">
    <name type="scientific">Cardamine amara subsp. amara</name>
    <dbReference type="NCBI Taxonomy" id="228776"/>
    <lineage>
        <taxon>Eukaryota</taxon>
        <taxon>Viridiplantae</taxon>
        <taxon>Streptophyta</taxon>
        <taxon>Embryophyta</taxon>
        <taxon>Tracheophyta</taxon>
        <taxon>Spermatophyta</taxon>
        <taxon>Magnoliopsida</taxon>
        <taxon>eudicotyledons</taxon>
        <taxon>Gunneridae</taxon>
        <taxon>Pentapetalae</taxon>
        <taxon>rosids</taxon>
        <taxon>malvids</taxon>
        <taxon>Brassicales</taxon>
        <taxon>Brassicaceae</taxon>
        <taxon>Cardamineae</taxon>
        <taxon>Cardamine</taxon>
    </lineage>
</organism>
<evidence type="ECO:0000313" key="2">
    <source>
        <dbReference type="Proteomes" id="UP001558713"/>
    </source>
</evidence>
<accession>A0ABD0ZA61</accession>
<proteinExistence type="predicted"/>
<reference evidence="1 2" key="1">
    <citation type="submission" date="2024-04" db="EMBL/GenBank/DDBJ databases">
        <title>Genome assembly C_amara_ONT_v2.</title>
        <authorList>
            <person name="Yant L."/>
            <person name="Moore C."/>
            <person name="Slenker M."/>
        </authorList>
    </citation>
    <scope>NUCLEOTIDE SEQUENCE [LARGE SCALE GENOMIC DNA]</scope>
    <source>
        <tissue evidence="1">Leaf</tissue>
    </source>
</reference>
<comment type="caution">
    <text evidence="1">The sequence shown here is derived from an EMBL/GenBank/DDBJ whole genome shotgun (WGS) entry which is preliminary data.</text>
</comment>
<sequence>MNPSTREVLRFPSGPADVVKNERYDHMDDYWDYFPGDWAMGFGKDKVNGSYKVVRMFFDTNQFDILDVDIGEWRKLRSPSPLPCIKRTLEGSPSV</sequence>
<dbReference type="EMBL" id="JBANAX010000849">
    <property type="protein sequence ID" value="KAL1191576.1"/>
    <property type="molecule type" value="Genomic_DNA"/>
</dbReference>
<evidence type="ECO:0000313" key="1">
    <source>
        <dbReference type="EMBL" id="KAL1191576.1"/>
    </source>
</evidence>
<name>A0ABD0ZA61_CARAN</name>
<dbReference type="AlphaFoldDB" id="A0ABD0ZA61"/>
<dbReference type="Proteomes" id="UP001558713">
    <property type="component" value="Unassembled WGS sequence"/>
</dbReference>
<keyword evidence="2" id="KW-1185">Reference proteome</keyword>